<dbReference type="GO" id="GO:0070628">
    <property type="term" value="F:proteasome binding"/>
    <property type="evidence" value="ECO:0007669"/>
    <property type="project" value="InterPro"/>
</dbReference>
<sequence>MAPAGGIWAPIALRVLKHAFKKTQNLVKARLSKISQPLQQELQPILLRNAPRQPINRAALLRQSKGRWYTTHSTINASVRRFMSTGGQKAASYNRASFPSSATATAVGRLTTRAPFSSTLRPNLTGGAFPRSAGGYSLGGAGGRTGARNFSHTPAAQAQVVNNVSLAVRAFFLSGQKVQYDGQNRFGEKRYRAVTKLQKEAGRKMDSIPRHTPGSYIDFQVSPTITALTTLSGTFANNTSVVAPHLNTEGFLDVLSVDFARALKDFAATMNDLKRLATLGDLAVTLEPNNILRVRFPGCDAETIEDLCDEAGVQRGIIHEDKDFDDSVGGNVALMFPFASTSEHTLSSPGGSLRSQTGLDFEDVDEIIEENPWLEGYESMDGSSDGESVYFSKPSEIQTSSSNYEGLEGIYRFIEQCDNARQIQ</sequence>
<proteinExistence type="predicted"/>
<reference evidence="1 2" key="1">
    <citation type="journal article" date="2013" name="BMC Genomics">
        <title>Genomics-driven discovery of the pneumocandin biosynthetic gene cluster in the fungus Glarea lozoyensis.</title>
        <authorList>
            <person name="Chen L."/>
            <person name="Yue Q."/>
            <person name="Zhang X."/>
            <person name="Xiang M."/>
            <person name="Wang C."/>
            <person name="Li S."/>
            <person name="Che Y."/>
            <person name="Ortiz-Lopez F.J."/>
            <person name="Bills G.F."/>
            <person name="Liu X."/>
            <person name="An Z."/>
        </authorList>
    </citation>
    <scope>NUCLEOTIDE SEQUENCE [LARGE SCALE GENOMIC DNA]</scope>
    <source>
        <strain evidence="2">ATCC 20868 / MF5171</strain>
    </source>
</reference>
<evidence type="ECO:0000313" key="2">
    <source>
        <dbReference type="Proteomes" id="UP000016922"/>
    </source>
</evidence>
<keyword evidence="2" id="KW-1185">Reference proteome</keyword>
<name>S3DMR7_GLAL2</name>
<dbReference type="PANTHER" id="PTHR42342:SF1">
    <property type="entry name" value="STATIONARY PHASE PROTEIN 5"/>
    <property type="match status" value="1"/>
</dbReference>
<dbReference type="OMA" id="KGRWYTT"/>
<dbReference type="GeneID" id="19463619"/>
<dbReference type="InterPro" id="IPR038816">
    <property type="entry name" value="Stationary_phase_5"/>
</dbReference>
<evidence type="ECO:0008006" key="3">
    <source>
        <dbReference type="Google" id="ProtNLM"/>
    </source>
</evidence>
<dbReference type="STRING" id="1116229.S3DMR7"/>
<dbReference type="KEGG" id="glz:GLAREA_04564"/>
<dbReference type="AlphaFoldDB" id="S3DMR7"/>
<dbReference type="HOGENOM" id="CLU_035164_0_0_1"/>
<dbReference type="RefSeq" id="XP_008085132.1">
    <property type="nucleotide sequence ID" value="XM_008086941.1"/>
</dbReference>
<accession>S3DMR7</accession>
<dbReference type="PANTHER" id="PTHR42342">
    <property type="entry name" value="STATIONARY PHASE PROTEIN 5"/>
    <property type="match status" value="1"/>
</dbReference>
<dbReference type="Proteomes" id="UP000016922">
    <property type="component" value="Unassembled WGS sequence"/>
</dbReference>
<evidence type="ECO:0000313" key="1">
    <source>
        <dbReference type="EMBL" id="EPE27773.1"/>
    </source>
</evidence>
<dbReference type="GO" id="GO:0043248">
    <property type="term" value="P:proteasome assembly"/>
    <property type="evidence" value="ECO:0007669"/>
    <property type="project" value="TreeGrafter"/>
</dbReference>
<dbReference type="eggNOG" id="ENOG502S2SB">
    <property type="taxonomic scope" value="Eukaryota"/>
</dbReference>
<gene>
    <name evidence="1" type="ORF">GLAREA_04564</name>
</gene>
<organism evidence="1 2">
    <name type="scientific">Glarea lozoyensis (strain ATCC 20868 / MF5171)</name>
    <dbReference type="NCBI Taxonomy" id="1116229"/>
    <lineage>
        <taxon>Eukaryota</taxon>
        <taxon>Fungi</taxon>
        <taxon>Dikarya</taxon>
        <taxon>Ascomycota</taxon>
        <taxon>Pezizomycotina</taxon>
        <taxon>Leotiomycetes</taxon>
        <taxon>Helotiales</taxon>
        <taxon>Helotiaceae</taxon>
        <taxon>Glarea</taxon>
    </lineage>
</organism>
<dbReference type="EMBL" id="KE145369">
    <property type="protein sequence ID" value="EPE27773.1"/>
    <property type="molecule type" value="Genomic_DNA"/>
</dbReference>
<dbReference type="OrthoDB" id="5415241at2759"/>
<protein>
    <recommendedName>
        <fullName evidence="3">Casein kinase II beta 2 subunit</fullName>
    </recommendedName>
</protein>